<keyword evidence="4 8" id="KW-0479">Metal-binding</keyword>
<evidence type="ECO:0000256" key="4">
    <source>
        <dbReference type="ARBA" id="ARBA00022723"/>
    </source>
</evidence>
<dbReference type="InterPro" id="IPR036398">
    <property type="entry name" value="CA_dom_sf"/>
</dbReference>
<protein>
    <recommendedName>
        <fullName evidence="3 8">Carbonic anhydrase</fullName>
        <ecNumber evidence="3 8">4.2.1.1</ecNumber>
    </recommendedName>
</protein>
<feature type="signal peptide" evidence="8">
    <location>
        <begin position="1"/>
        <end position="25"/>
    </location>
</feature>
<name>A0A8J1YAS6_OWEFU</name>
<dbReference type="SMART" id="SM01057">
    <property type="entry name" value="Carb_anhydrase"/>
    <property type="match status" value="1"/>
</dbReference>
<evidence type="ECO:0000256" key="5">
    <source>
        <dbReference type="ARBA" id="ARBA00022833"/>
    </source>
</evidence>
<keyword evidence="5 8" id="KW-0862">Zinc</keyword>
<evidence type="ECO:0000313" key="9">
    <source>
        <dbReference type="EMBL" id="CAH1800455.1"/>
    </source>
</evidence>
<evidence type="ECO:0000256" key="7">
    <source>
        <dbReference type="ARBA" id="ARBA00048348"/>
    </source>
</evidence>
<dbReference type="InterPro" id="IPR023561">
    <property type="entry name" value="Carbonic_anhydrase_a-class"/>
</dbReference>
<keyword evidence="6 8" id="KW-0456">Lyase</keyword>
<keyword evidence="10" id="KW-1185">Reference proteome</keyword>
<dbReference type="PROSITE" id="PS00162">
    <property type="entry name" value="ALPHA_CA_1"/>
    <property type="match status" value="1"/>
</dbReference>
<comment type="catalytic activity">
    <reaction evidence="7 8">
        <text>hydrogencarbonate + H(+) = CO2 + H2O</text>
        <dbReference type="Rhea" id="RHEA:10748"/>
        <dbReference type="ChEBI" id="CHEBI:15377"/>
        <dbReference type="ChEBI" id="CHEBI:15378"/>
        <dbReference type="ChEBI" id="CHEBI:16526"/>
        <dbReference type="ChEBI" id="CHEBI:17544"/>
        <dbReference type="EC" id="4.2.1.1"/>
    </reaction>
</comment>
<keyword evidence="8" id="KW-0732">Signal</keyword>
<accession>A0A8J1YAS6</accession>
<dbReference type="AlphaFoldDB" id="A0A8J1YAS6"/>
<dbReference type="Proteomes" id="UP000749559">
    <property type="component" value="Unassembled WGS sequence"/>
</dbReference>
<dbReference type="PANTHER" id="PTHR18952">
    <property type="entry name" value="CARBONIC ANHYDRASE"/>
    <property type="match status" value="1"/>
</dbReference>
<dbReference type="InterPro" id="IPR001148">
    <property type="entry name" value="CA_dom"/>
</dbReference>
<evidence type="ECO:0000256" key="2">
    <source>
        <dbReference type="ARBA" id="ARBA00010718"/>
    </source>
</evidence>
<gene>
    <name evidence="9" type="ORF">OFUS_LOCUS24337</name>
</gene>
<reference evidence="9" key="1">
    <citation type="submission" date="2022-03" db="EMBL/GenBank/DDBJ databases">
        <authorList>
            <person name="Martin C."/>
        </authorList>
    </citation>
    <scope>NUCLEOTIDE SEQUENCE</scope>
</reference>
<evidence type="ECO:0000256" key="8">
    <source>
        <dbReference type="RuleBase" id="RU367011"/>
    </source>
</evidence>
<dbReference type="PROSITE" id="PS51144">
    <property type="entry name" value="ALPHA_CA_2"/>
    <property type="match status" value="1"/>
</dbReference>
<comment type="similarity">
    <text evidence="2 8">Belongs to the alpha-carbonic anhydrase family.</text>
</comment>
<dbReference type="GO" id="GO:0004089">
    <property type="term" value="F:carbonate dehydratase activity"/>
    <property type="evidence" value="ECO:0007669"/>
    <property type="project" value="UniProtKB-UniRule"/>
</dbReference>
<evidence type="ECO:0000256" key="3">
    <source>
        <dbReference type="ARBA" id="ARBA00012925"/>
    </source>
</evidence>
<dbReference type="InterPro" id="IPR018338">
    <property type="entry name" value="Carbonic_anhydrase_a-class_CS"/>
</dbReference>
<organism evidence="9 10">
    <name type="scientific">Owenia fusiformis</name>
    <name type="common">Polychaete worm</name>
    <dbReference type="NCBI Taxonomy" id="6347"/>
    <lineage>
        <taxon>Eukaryota</taxon>
        <taxon>Metazoa</taxon>
        <taxon>Spiralia</taxon>
        <taxon>Lophotrochozoa</taxon>
        <taxon>Annelida</taxon>
        <taxon>Polychaeta</taxon>
        <taxon>Sedentaria</taxon>
        <taxon>Canalipalpata</taxon>
        <taxon>Sabellida</taxon>
        <taxon>Oweniida</taxon>
        <taxon>Oweniidae</taxon>
        <taxon>Owenia</taxon>
    </lineage>
</organism>
<feature type="chain" id="PRO_5042621183" description="Carbonic anhydrase" evidence="8">
    <location>
        <begin position="26"/>
        <end position="259"/>
    </location>
</feature>
<dbReference type="Gene3D" id="3.10.200.10">
    <property type="entry name" value="Alpha carbonic anhydrase"/>
    <property type="match status" value="1"/>
</dbReference>
<dbReference type="EC" id="4.2.1.1" evidence="3 8"/>
<comment type="caution">
    <text evidence="9">The sequence shown here is derived from an EMBL/GenBank/DDBJ whole genome shotgun (WGS) entry which is preliminary data.</text>
</comment>
<evidence type="ECO:0000313" key="10">
    <source>
        <dbReference type="Proteomes" id="UP000749559"/>
    </source>
</evidence>
<sequence>MGSTWTIKLFLGLLTAWALLRESECDGLPAERQSPIDIETSETKCLKLSLIYIPKKTCEDVHLVNEGGHTAQLELDKCDYTILVGLLGAYSVLQAHFHWGEDSTRGSEHTIDGQRYPMEMHIVAKKKFGTSTCAEIAVLGFFFEISGTDNAAWNDIITGLSLIKMPDEKTTINNFNLQDLLPSHKSEFYRYFGSLTTPPYTQFVKWTVFKETIKISESQIAQFRTLLSEHGDNIVDNFREVQPLNGRTVNKNCYMPYEQ</sequence>
<proteinExistence type="inferred from homology"/>
<dbReference type="EMBL" id="CAIIXF020000012">
    <property type="protein sequence ID" value="CAH1800455.1"/>
    <property type="molecule type" value="Genomic_DNA"/>
</dbReference>
<comment type="cofactor">
    <cofactor evidence="8">
        <name>Zn(2+)</name>
        <dbReference type="ChEBI" id="CHEBI:29105"/>
    </cofactor>
</comment>
<evidence type="ECO:0000256" key="1">
    <source>
        <dbReference type="ARBA" id="ARBA00002904"/>
    </source>
</evidence>
<dbReference type="OrthoDB" id="429145at2759"/>
<evidence type="ECO:0000256" key="6">
    <source>
        <dbReference type="ARBA" id="ARBA00023239"/>
    </source>
</evidence>
<comment type="function">
    <text evidence="1 8">Reversible hydration of carbon dioxide.</text>
</comment>
<dbReference type="PANTHER" id="PTHR18952:SF265">
    <property type="entry name" value="CARBONIC ANHYDRASE"/>
    <property type="match status" value="1"/>
</dbReference>
<dbReference type="Pfam" id="PF00194">
    <property type="entry name" value="Carb_anhydrase"/>
    <property type="match status" value="1"/>
</dbReference>
<dbReference type="GO" id="GO:0008270">
    <property type="term" value="F:zinc ion binding"/>
    <property type="evidence" value="ECO:0007669"/>
    <property type="project" value="UniProtKB-UniRule"/>
</dbReference>
<dbReference type="CDD" id="cd00326">
    <property type="entry name" value="alpha_CA"/>
    <property type="match status" value="1"/>
</dbReference>
<dbReference type="SUPFAM" id="SSF51069">
    <property type="entry name" value="Carbonic anhydrase"/>
    <property type="match status" value="1"/>
</dbReference>